<protein>
    <submittedName>
        <fullName evidence="1">Uncharacterized protein</fullName>
    </submittedName>
</protein>
<name>G8UQ47_TANFA</name>
<keyword evidence="2" id="KW-1185">Reference proteome</keyword>
<dbReference type="PATRIC" id="fig|203275.8.peg.1787"/>
<sequence>MSPKPMKIVSQSEEKIVLRGYPVQAMSPFGWIDFNGQDYGLTIYIKNHY</sequence>
<gene>
    <name evidence="1" type="ordered locus">BFO_1970</name>
</gene>
<dbReference type="Proteomes" id="UP000005436">
    <property type="component" value="Chromosome"/>
</dbReference>
<reference evidence="2" key="1">
    <citation type="submission" date="2011-12" db="EMBL/GenBank/DDBJ databases">
        <title>Complete sequence of Tannerella forsythia ATCC 43037.</title>
        <authorList>
            <person name="Dewhirst F."/>
            <person name="Tanner A."/>
            <person name="Izard J."/>
            <person name="Brinkac L."/>
            <person name="Durkin A.S."/>
            <person name="Hostetler J."/>
            <person name="Shetty J."/>
            <person name="Torralba M."/>
            <person name="Gill S."/>
            <person name="Nelson K."/>
        </authorList>
    </citation>
    <scope>NUCLEOTIDE SEQUENCE [LARGE SCALE GENOMIC DNA]</scope>
    <source>
        <strain evidence="2">ATCC 43037 / JCM 10827 / CCUG 33226 / KCTC 5666 / FDC 338</strain>
    </source>
</reference>
<dbReference type="EMBL" id="CP003191">
    <property type="protein sequence ID" value="AEW20766.1"/>
    <property type="molecule type" value="Genomic_DNA"/>
</dbReference>
<dbReference type="KEGG" id="tfo:BFO_1970"/>
<evidence type="ECO:0000313" key="1">
    <source>
        <dbReference type="EMBL" id="AEW20766.1"/>
    </source>
</evidence>
<proteinExistence type="predicted"/>
<organism evidence="1 2">
    <name type="scientific">Tannerella forsythia (strain ATCC 43037 / JCM 10827 / CCUG 21028 A / KCTC 5666 / FDC 338)</name>
    <name type="common">Bacteroides forsythus</name>
    <dbReference type="NCBI Taxonomy" id="203275"/>
    <lineage>
        <taxon>Bacteria</taxon>
        <taxon>Pseudomonadati</taxon>
        <taxon>Bacteroidota</taxon>
        <taxon>Bacteroidia</taxon>
        <taxon>Bacteroidales</taxon>
        <taxon>Tannerellaceae</taxon>
        <taxon>Tannerella</taxon>
    </lineage>
</organism>
<dbReference type="HOGENOM" id="CLU_3141628_0_0_10"/>
<accession>G8UQ47</accession>
<dbReference type="AlphaFoldDB" id="G8UQ47"/>
<evidence type="ECO:0000313" key="2">
    <source>
        <dbReference type="Proteomes" id="UP000005436"/>
    </source>
</evidence>